<dbReference type="GO" id="GO:0007165">
    <property type="term" value="P:signal transduction"/>
    <property type="evidence" value="ECO:0007669"/>
    <property type="project" value="InterPro"/>
</dbReference>
<protein>
    <submittedName>
        <fullName evidence="4">Enoyl-CoA hydratase/isomerase family protein</fullName>
    </submittedName>
</protein>
<keyword evidence="5" id="KW-1185">Reference proteome</keyword>
<dbReference type="AlphaFoldDB" id="A0A4Q5N2B8"/>
<dbReference type="GO" id="GO:0016853">
    <property type="term" value="F:isomerase activity"/>
    <property type="evidence" value="ECO:0007669"/>
    <property type="project" value="UniProtKB-KW"/>
</dbReference>
<comment type="similarity">
    <text evidence="1 2">Belongs to the enoyl-CoA hydratase/isomerase family.</text>
</comment>
<dbReference type="PANTHER" id="PTHR11941">
    <property type="entry name" value="ENOYL-COA HYDRATASE-RELATED"/>
    <property type="match status" value="1"/>
</dbReference>
<sequence length="253" mass="26859">MLTTIAHGPVLELRLSRPPVNALDPALVAAIREGIRVAVDGGARAVVLSGVPGIFSAGLDVPVLLGLDRAEMVAFWRGYVDLLAALGRCPVPVVAAVTGHSPAGGAVLALFCDYRVMARGDFRIGLNEVQVGLAVPELVQFALRRLVGPHRAERLMVAGAMVDPDEALRVGLVDELADVEHVVGRALAWCRAHLDLPPAAMAQTRRIARADLATVLAAAVDDESTEFLDRWFSDETQATLTALVDALRSRSLT</sequence>
<dbReference type="GO" id="GO:0006635">
    <property type="term" value="P:fatty acid beta-oxidation"/>
    <property type="evidence" value="ECO:0007669"/>
    <property type="project" value="TreeGrafter"/>
</dbReference>
<dbReference type="PROSITE" id="PS00166">
    <property type="entry name" value="ENOYL_COA_HYDRATASE"/>
    <property type="match status" value="1"/>
</dbReference>
<gene>
    <name evidence="4" type="ORF">EUA98_03695</name>
</gene>
<dbReference type="SUPFAM" id="SSF52096">
    <property type="entry name" value="ClpP/crotonase"/>
    <property type="match status" value="1"/>
</dbReference>
<dbReference type="Proteomes" id="UP000293764">
    <property type="component" value="Unassembled WGS sequence"/>
</dbReference>
<dbReference type="RefSeq" id="WP_130101320.1">
    <property type="nucleotide sequence ID" value="NZ_SDWW01000006.1"/>
</dbReference>
<evidence type="ECO:0000259" key="3">
    <source>
        <dbReference type="PROSITE" id="PS50017"/>
    </source>
</evidence>
<proteinExistence type="inferred from homology"/>
<dbReference type="Pfam" id="PF00378">
    <property type="entry name" value="ECH_1"/>
    <property type="match status" value="1"/>
</dbReference>
<evidence type="ECO:0000313" key="5">
    <source>
        <dbReference type="Proteomes" id="UP000293764"/>
    </source>
</evidence>
<evidence type="ECO:0000256" key="2">
    <source>
        <dbReference type="RuleBase" id="RU003707"/>
    </source>
</evidence>
<dbReference type="CDD" id="cd06558">
    <property type="entry name" value="crotonase-like"/>
    <property type="match status" value="1"/>
</dbReference>
<dbReference type="PROSITE" id="PS50017">
    <property type="entry name" value="DEATH_DOMAIN"/>
    <property type="match status" value="1"/>
</dbReference>
<dbReference type="InterPro" id="IPR018376">
    <property type="entry name" value="Enoyl-CoA_hyd/isom_CS"/>
</dbReference>
<comment type="caution">
    <text evidence="4">The sequence shown here is derived from an EMBL/GenBank/DDBJ whole genome shotgun (WGS) entry which is preliminary data.</text>
</comment>
<reference evidence="4 5" key="1">
    <citation type="submission" date="2019-01" db="EMBL/GenBank/DDBJ databases">
        <title>Novel species of Cellulomonas.</title>
        <authorList>
            <person name="Liu Q."/>
            <person name="Xin Y.-H."/>
        </authorList>
    </citation>
    <scope>NUCLEOTIDE SEQUENCE [LARGE SCALE GENOMIC DNA]</scope>
    <source>
        <strain evidence="4 5">HLT2-17</strain>
    </source>
</reference>
<keyword evidence="4" id="KW-0413">Isomerase</keyword>
<dbReference type="InterPro" id="IPR000488">
    <property type="entry name" value="Death_dom"/>
</dbReference>
<name>A0A4Q5N2B8_9MICO</name>
<evidence type="ECO:0000313" key="4">
    <source>
        <dbReference type="EMBL" id="RYV52322.1"/>
    </source>
</evidence>
<feature type="domain" description="Death" evidence="3">
    <location>
        <begin position="222"/>
        <end position="253"/>
    </location>
</feature>
<organism evidence="4 5">
    <name type="scientific">Pengzhenrongella frigida</name>
    <dbReference type="NCBI Taxonomy" id="1259133"/>
    <lineage>
        <taxon>Bacteria</taxon>
        <taxon>Bacillati</taxon>
        <taxon>Actinomycetota</taxon>
        <taxon>Actinomycetes</taxon>
        <taxon>Micrococcales</taxon>
        <taxon>Pengzhenrongella</taxon>
    </lineage>
</organism>
<dbReference type="InterPro" id="IPR029045">
    <property type="entry name" value="ClpP/crotonase-like_dom_sf"/>
</dbReference>
<dbReference type="Gene3D" id="3.90.226.10">
    <property type="entry name" value="2-enoyl-CoA Hydratase, Chain A, domain 1"/>
    <property type="match status" value="1"/>
</dbReference>
<accession>A0A4Q5N2B8</accession>
<evidence type="ECO:0000256" key="1">
    <source>
        <dbReference type="ARBA" id="ARBA00005254"/>
    </source>
</evidence>
<dbReference type="OrthoDB" id="8452484at2"/>
<dbReference type="InterPro" id="IPR001753">
    <property type="entry name" value="Enoyl-CoA_hydra/iso"/>
</dbReference>
<dbReference type="PANTHER" id="PTHR11941:SF54">
    <property type="entry name" value="ENOYL-COA HYDRATASE, MITOCHONDRIAL"/>
    <property type="match status" value="1"/>
</dbReference>
<dbReference type="EMBL" id="SDWW01000006">
    <property type="protein sequence ID" value="RYV52322.1"/>
    <property type="molecule type" value="Genomic_DNA"/>
</dbReference>